<keyword evidence="3" id="KW-1185">Reference proteome</keyword>
<dbReference type="RefSeq" id="WP_225232320.1">
    <property type="nucleotide sequence ID" value="NZ_JBAPLV010000010.1"/>
</dbReference>
<evidence type="ECO:0000256" key="1">
    <source>
        <dbReference type="SAM" id="Phobius"/>
    </source>
</evidence>
<feature type="transmembrane region" description="Helical" evidence="1">
    <location>
        <begin position="88"/>
        <end position="107"/>
    </location>
</feature>
<reference evidence="2 3" key="1">
    <citation type="submission" date="2024-03" db="EMBL/GenBank/DDBJ databases">
        <title>Draft genome sequence of Klenkia terrae.</title>
        <authorList>
            <person name="Duangmal K."/>
            <person name="Chantavorakit T."/>
        </authorList>
    </citation>
    <scope>NUCLEOTIDE SEQUENCE [LARGE SCALE GENOMIC DNA]</scope>
    <source>
        <strain evidence="2 3">JCM 17786</strain>
    </source>
</reference>
<dbReference type="Proteomes" id="UP001373496">
    <property type="component" value="Unassembled WGS sequence"/>
</dbReference>
<organism evidence="2 3">
    <name type="scientific">Klenkia terrae</name>
    <dbReference type="NCBI Taxonomy" id="1052259"/>
    <lineage>
        <taxon>Bacteria</taxon>
        <taxon>Bacillati</taxon>
        <taxon>Actinomycetota</taxon>
        <taxon>Actinomycetes</taxon>
        <taxon>Geodermatophilales</taxon>
        <taxon>Geodermatophilaceae</taxon>
        <taxon>Klenkia</taxon>
    </lineage>
</organism>
<comment type="caution">
    <text evidence="2">The sequence shown here is derived from an EMBL/GenBank/DDBJ whole genome shotgun (WGS) entry which is preliminary data.</text>
</comment>
<accession>A0ABU8E6J6</accession>
<proteinExistence type="predicted"/>
<evidence type="ECO:0000313" key="2">
    <source>
        <dbReference type="EMBL" id="MEI4278968.1"/>
    </source>
</evidence>
<keyword evidence="1" id="KW-0472">Membrane</keyword>
<protein>
    <submittedName>
        <fullName evidence="2">Uncharacterized protein</fullName>
    </submittedName>
</protein>
<name>A0ABU8E6J6_9ACTN</name>
<dbReference type="EMBL" id="JBAPLV010000010">
    <property type="protein sequence ID" value="MEI4278968.1"/>
    <property type="molecule type" value="Genomic_DNA"/>
</dbReference>
<gene>
    <name evidence="2" type="ORF">UXQ13_10875</name>
</gene>
<feature type="transmembrane region" description="Helical" evidence="1">
    <location>
        <begin position="22"/>
        <end position="40"/>
    </location>
</feature>
<keyword evidence="1" id="KW-1133">Transmembrane helix</keyword>
<evidence type="ECO:0000313" key="3">
    <source>
        <dbReference type="Proteomes" id="UP001373496"/>
    </source>
</evidence>
<keyword evidence="1" id="KW-0812">Transmembrane</keyword>
<sequence>MASTTGQAPTTTEVPGPGRRRLVLLGGLAVVLLVGGLWWAKYGPYSGKVPAVLGSHDLGDSIVTGGGEAAPAVSLAAGWDFTVAYTAAIWKALVVGLVLAAAVQVLLPATWLRRVLGSSDAGTARGGLRGDWPRCPR</sequence>